<accession>A0A1X7LBV9</accession>
<proteinExistence type="predicted"/>
<dbReference type="Proteomes" id="UP000193834">
    <property type="component" value="Unassembled WGS sequence"/>
</dbReference>
<evidence type="ECO:0000313" key="1">
    <source>
        <dbReference type="EMBL" id="SMG51037.1"/>
    </source>
</evidence>
<sequence>MCFCRSVNQAQQQQRNQSLWKQGSQTLPVQIVSKGTGVPDVQPIVIYPTAPRAK</sequence>
<dbReference type="EMBL" id="FXAZ01000004">
    <property type="protein sequence ID" value="SMG51037.1"/>
    <property type="molecule type" value="Genomic_DNA"/>
</dbReference>
<organism evidence="1 2">
    <name type="scientific">Paenibacillus aquistagni</name>
    <dbReference type="NCBI Taxonomy" id="1852522"/>
    <lineage>
        <taxon>Bacteria</taxon>
        <taxon>Bacillati</taxon>
        <taxon>Bacillota</taxon>
        <taxon>Bacilli</taxon>
        <taxon>Bacillales</taxon>
        <taxon>Paenibacillaceae</taxon>
        <taxon>Paenibacillus</taxon>
    </lineage>
</organism>
<keyword evidence="2" id="KW-1185">Reference proteome</keyword>
<protein>
    <submittedName>
        <fullName evidence="1">Uncharacterized protein</fullName>
    </submittedName>
</protein>
<evidence type="ECO:0000313" key="2">
    <source>
        <dbReference type="Proteomes" id="UP000193834"/>
    </source>
</evidence>
<name>A0A1X7LBV9_9BACL</name>
<reference evidence="1 2" key="1">
    <citation type="submission" date="2017-04" db="EMBL/GenBank/DDBJ databases">
        <authorList>
            <person name="Afonso C.L."/>
            <person name="Miller P.J."/>
            <person name="Scott M.A."/>
            <person name="Spackman E."/>
            <person name="Goraichik I."/>
            <person name="Dimitrov K.M."/>
            <person name="Suarez D.L."/>
            <person name="Swayne D.E."/>
        </authorList>
    </citation>
    <scope>NUCLEOTIDE SEQUENCE [LARGE SCALE GENOMIC DNA]</scope>
    <source>
        <strain evidence="1 2">11</strain>
    </source>
</reference>
<gene>
    <name evidence="1" type="ORF">SAMN06295960_3222</name>
</gene>
<dbReference type="RefSeq" id="WP_170936618.1">
    <property type="nucleotide sequence ID" value="NZ_FXAZ01000004.1"/>
</dbReference>
<dbReference type="AlphaFoldDB" id="A0A1X7LBV9"/>